<accession>A0A3N4IUM4</accession>
<organism evidence="2 3">
    <name type="scientific">Choiromyces venosus 120613-1</name>
    <dbReference type="NCBI Taxonomy" id="1336337"/>
    <lineage>
        <taxon>Eukaryota</taxon>
        <taxon>Fungi</taxon>
        <taxon>Dikarya</taxon>
        <taxon>Ascomycota</taxon>
        <taxon>Pezizomycotina</taxon>
        <taxon>Pezizomycetes</taxon>
        <taxon>Pezizales</taxon>
        <taxon>Tuberaceae</taxon>
        <taxon>Choiromyces</taxon>
    </lineage>
</organism>
<feature type="region of interest" description="Disordered" evidence="1">
    <location>
        <begin position="114"/>
        <end position="175"/>
    </location>
</feature>
<feature type="compositionally biased region" description="Acidic residues" evidence="1">
    <location>
        <begin position="135"/>
        <end position="152"/>
    </location>
</feature>
<name>A0A3N4IUM4_9PEZI</name>
<proteinExistence type="predicted"/>
<evidence type="ECO:0000256" key="1">
    <source>
        <dbReference type="SAM" id="MobiDB-lite"/>
    </source>
</evidence>
<evidence type="ECO:0000313" key="3">
    <source>
        <dbReference type="Proteomes" id="UP000276215"/>
    </source>
</evidence>
<dbReference type="EMBL" id="ML120576">
    <property type="protein sequence ID" value="RPA89486.1"/>
    <property type="molecule type" value="Genomic_DNA"/>
</dbReference>
<evidence type="ECO:0000313" key="2">
    <source>
        <dbReference type="EMBL" id="RPA89486.1"/>
    </source>
</evidence>
<protein>
    <submittedName>
        <fullName evidence="2">Uncharacterized protein</fullName>
    </submittedName>
</protein>
<gene>
    <name evidence="2" type="ORF">L873DRAFT_1796061</name>
</gene>
<keyword evidence="3" id="KW-1185">Reference proteome</keyword>
<dbReference type="Proteomes" id="UP000276215">
    <property type="component" value="Unassembled WGS sequence"/>
</dbReference>
<dbReference type="AlphaFoldDB" id="A0A3N4IUM4"/>
<reference evidence="2 3" key="1">
    <citation type="journal article" date="2018" name="Nat. Ecol. Evol.">
        <title>Pezizomycetes genomes reveal the molecular basis of ectomycorrhizal truffle lifestyle.</title>
        <authorList>
            <person name="Murat C."/>
            <person name="Payen T."/>
            <person name="Noel B."/>
            <person name="Kuo A."/>
            <person name="Morin E."/>
            <person name="Chen J."/>
            <person name="Kohler A."/>
            <person name="Krizsan K."/>
            <person name="Balestrini R."/>
            <person name="Da Silva C."/>
            <person name="Montanini B."/>
            <person name="Hainaut M."/>
            <person name="Levati E."/>
            <person name="Barry K.W."/>
            <person name="Belfiori B."/>
            <person name="Cichocki N."/>
            <person name="Clum A."/>
            <person name="Dockter R.B."/>
            <person name="Fauchery L."/>
            <person name="Guy J."/>
            <person name="Iotti M."/>
            <person name="Le Tacon F."/>
            <person name="Lindquist E.A."/>
            <person name="Lipzen A."/>
            <person name="Malagnac F."/>
            <person name="Mello A."/>
            <person name="Molinier V."/>
            <person name="Miyauchi S."/>
            <person name="Poulain J."/>
            <person name="Riccioni C."/>
            <person name="Rubini A."/>
            <person name="Sitrit Y."/>
            <person name="Splivallo R."/>
            <person name="Traeger S."/>
            <person name="Wang M."/>
            <person name="Zifcakova L."/>
            <person name="Wipf D."/>
            <person name="Zambonelli A."/>
            <person name="Paolocci F."/>
            <person name="Nowrousian M."/>
            <person name="Ottonello S."/>
            <person name="Baldrian P."/>
            <person name="Spatafora J.W."/>
            <person name="Henrissat B."/>
            <person name="Nagy L.G."/>
            <person name="Aury J.M."/>
            <person name="Wincker P."/>
            <person name="Grigoriev I.V."/>
            <person name="Bonfante P."/>
            <person name="Martin F.M."/>
        </authorList>
    </citation>
    <scope>NUCLEOTIDE SEQUENCE [LARGE SCALE GENOMIC DNA]</scope>
    <source>
        <strain evidence="2 3">120613-1</strain>
    </source>
</reference>
<sequence>MGAQVESALSQKVKVLTCEEIAFVKSIFHHSDLKSGRLFQKSHLLSFLCEQGYKDLSVALVHEKKSGFLHTVSTILSEEKNVEKSNYPSLNDQILQQDLQNFYLPDNSTYSDVAEVSEDHAEDDYEGLPDGNWEINDDDDDDEVPIDNEDGSETSMPSFYNGMEDESFLDNSSES</sequence>